<name>A0A4U2Y322_9BACL</name>
<comment type="caution">
    <text evidence="1">The sequence shown here is derived from an EMBL/GenBank/DDBJ whole genome shotgun (WGS) entry which is preliminary data.</text>
</comment>
<dbReference type="RefSeq" id="WP_137028228.1">
    <property type="nucleotide sequence ID" value="NZ_SZNK01000001.1"/>
</dbReference>
<gene>
    <name evidence="1" type="ORF">E8L90_04820</name>
</gene>
<organism evidence="1 2">
    <name type="scientific">Brevibacillus antibioticus</name>
    <dbReference type="NCBI Taxonomy" id="2570228"/>
    <lineage>
        <taxon>Bacteria</taxon>
        <taxon>Bacillati</taxon>
        <taxon>Bacillota</taxon>
        <taxon>Bacilli</taxon>
        <taxon>Bacillales</taxon>
        <taxon>Paenibacillaceae</taxon>
        <taxon>Brevibacillus</taxon>
    </lineage>
</organism>
<dbReference type="Proteomes" id="UP000307841">
    <property type="component" value="Unassembled WGS sequence"/>
</dbReference>
<reference evidence="1 2" key="1">
    <citation type="submission" date="2019-04" db="EMBL/GenBank/DDBJ databases">
        <title>Whole genome sequencing of Brevibacillus sp. TGS2-1.</title>
        <authorList>
            <person name="Choi A."/>
        </authorList>
    </citation>
    <scope>NUCLEOTIDE SEQUENCE [LARGE SCALE GENOMIC DNA]</scope>
    <source>
        <strain evidence="1 2">TGS2-1</strain>
    </source>
</reference>
<evidence type="ECO:0000313" key="2">
    <source>
        <dbReference type="Proteomes" id="UP000307841"/>
    </source>
</evidence>
<accession>A0A4U2Y322</accession>
<protein>
    <submittedName>
        <fullName evidence="1">Uncharacterized protein</fullName>
    </submittedName>
</protein>
<proteinExistence type="predicted"/>
<sequence>MALVRPRLNDNFNLPFTQEEVDFAIPFLDEDIPLYLDPFLLWKSPSMQDNSLHTAVVNAFNHLGYLMNKGNDKEAIEILIRASECNEAGLGMSKTRKGARIGEKTARNILSLFNDIPQVNKSGFVHFEEIQLFVDQISSDRISDIACNFLESFLIDFTMSECEKHSIPMSKISVHDIYDYKMNKFIVEEVFLPSNPETQQPILLMPKRWLRVLPWINYEDYFKDYFIKEVSKEDHETSRVKVLNFNRQNYDVVKAYISTKERTQADCKNDPLFRPIPITSAKRKLSTILKLPTGKTDNADKKYEDHIVQLMASLLYPQMDFAAEQSRTDSGVLIRDLVFYNNRSFDFLKDIYDEYGSRQIVMELKNVAKVERDHIYQFNRYLNDHFGRFGIIVTRNPLPRSVFKNTIDLWSGQRRCIIALTDQDIEMMVTIFESKQRLPIEVIKKKYIEFTRSCPS</sequence>
<dbReference type="AlphaFoldDB" id="A0A4U2Y322"/>
<keyword evidence="2" id="KW-1185">Reference proteome</keyword>
<dbReference type="EMBL" id="SZNK01000001">
    <property type="protein sequence ID" value="TKI54817.1"/>
    <property type="molecule type" value="Genomic_DNA"/>
</dbReference>
<evidence type="ECO:0000313" key="1">
    <source>
        <dbReference type="EMBL" id="TKI54817.1"/>
    </source>
</evidence>